<comment type="caution">
    <text evidence="1">The sequence shown here is derived from an EMBL/GenBank/DDBJ whole genome shotgun (WGS) entry which is preliminary data.</text>
</comment>
<reference evidence="1" key="1">
    <citation type="submission" date="2020-05" db="EMBL/GenBank/DDBJ databases">
        <title>Phylogenomic resolution of chytrid fungi.</title>
        <authorList>
            <person name="Stajich J.E."/>
            <person name="Amses K."/>
            <person name="Simmons R."/>
            <person name="Seto K."/>
            <person name="Myers J."/>
            <person name="Bonds A."/>
            <person name="Quandt C.A."/>
            <person name="Barry K."/>
            <person name="Liu P."/>
            <person name="Grigoriev I."/>
            <person name="Longcore J.E."/>
            <person name="James T.Y."/>
        </authorList>
    </citation>
    <scope>NUCLEOTIDE SEQUENCE</scope>
    <source>
        <strain evidence="1">PLAUS21</strain>
    </source>
</reference>
<evidence type="ECO:0000313" key="1">
    <source>
        <dbReference type="EMBL" id="KAJ3253862.1"/>
    </source>
</evidence>
<keyword evidence="2" id="KW-1185">Reference proteome</keyword>
<dbReference type="AlphaFoldDB" id="A0AAD5UC76"/>
<protein>
    <submittedName>
        <fullName evidence="1">Uncharacterized protein</fullName>
    </submittedName>
</protein>
<proteinExistence type="predicted"/>
<name>A0AAD5UC76_9FUNG</name>
<dbReference type="Proteomes" id="UP001210925">
    <property type="component" value="Unassembled WGS sequence"/>
</dbReference>
<accession>A0AAD5UC76</accession>
<dbReference type="InterPro" id="IPR027417">
    <property type="entry name" value="P-loop_NTPase"/>
</dbReference>
<evidence type="ECO:0000313" key="2">
    <source>
        <dbReference type="Proteomes" id="UP001210925"/>
    </source>
</evidence>
<gene>
    <name evidence="1" type="ORF">HK103_007662</name>
</gene>
<dbReference type="SUPFAM" id="SSF52540">
    <property type="entry name" value="P-loop containing nucleoside triphosphate hydrolases"/>
    <property type="match status" value="1"/>
</dbReference>
<sequence>MTLVIQSDGNTVKITSSSGKRLKVTQTASAPCVPVQRYVPPKIAPGNKPCFICNQDKWKHEFEASTQDSELDPLHVFYQTIVEDYQVSCQSCGSKTVLGLIGYTGAGKSTLLNILANRKVLVFEDSMGNLSLDVPDPIQGSEVSDGMASMTSLPNYYVQDFILCDFPGFGDNRGGQMQLLQYLIMQHVIANRPHKFILVKSALTKRDQGFIDLANLAFISQDNTIAVVSHASIKAPRTIDRYTDFQVTKQIPVVPLLAPYFHSETFDVVAHDYELWSRQFIQKLDALTSFEGDIDIPHTGEIFRYISLWKSRIVKDVQQTIDSILVQQLPNVILEPHNFDFLLSIWDQKVSLGQCIQNLLDARLLKEVPIDLRKMERSWNLFNRFSPEESDVGTINNKWSHESAEIILAFRSRIEKAKNQPTYDLLDFDRYLDEWMKYFRSHLLSYSAVKVKALVLAKGKEESDKKELSRLCGWRMTEISEIQGRFTQVLKLSKLIIKNDEVFSDNADESSRYFALGLVDDLFLQELLVWTTFRVENLKAFEESIEQYVIRGLAAIEKIQEHVQRKDIIELVSKHKEILAHLLLALIARSNAPVGTHFWEHDLQVQTVYTTTRVFDCCKSVLFDSEAVLHCSHCNQYSHQKCSPAFYCLPCKTPNATYECKLEETEFNFTVNYSPKLLKDTEYNKLARFSMDILDTNLPYKVAVVEDSCYVSINDTRNEPAFLHNFFTDAIKPKASSKEMIGLLGAFNSKAIELYSRIWDEIPSDISRVYFCGRGIGGTIAHCLNLKSILKKQNSFSIAFGSPTPFRNGTSAYLQKNKLAGRFISVTDTQDVAPAIIKLLSIGKSSKDFDAYKNSNPTLHKIITTATFPSKFLCESIEPVGHYLVLDRDNLYETNDLAKISNLFGEVVVTDGKPLDEMDKIYFNLIE</sequence>
<dbReference type="Gene3D" id="3.40.50.300">
    <property type="entry name" value="P-loop containing nucleotide triphosphate hydrolases"/>
    <property type="match status" value="1"/>
</dbReference>
<dbReference type="EMBL" id="JADGKB010000098">
    <property type="protein sequence ID" value="KAJ3253862.1"/>
    <property type="molecule type" value="Genomic_DNA"/>
</dbReference>
<organism evidence="1 2">
    <name type="scientific">Boothiomyces macroporosus</name>
    <dbReference type="NCBI Taxonomy" id="261099"/>
    <lineage>
        <taxon>Eukaryota</taxon>
        <taxon>Fungi</taxon>
        <taxon>Fungi incertae sedis</taxon>
        <taxon>Chytridiomycota</taxon>
        <taxon>Chytridiomycota incertae sedis</taxon>
        <taxon>Chytridiomycetes</taxon>
        <taxon>Rhizophydiales</taxon>
        <taxon>Terramycetaceae</taxon>
        <taxon>Boothiomyces</taxon>
    </lineage>
</organism>